<name>A0A1D8IQR2_9GAMM</name>
<dbReference type="InterPro" id="IPR036249">
    <property type="entry name" value="Thioredoxin-like_sf"/>
</dbReference>
<protein>
    <submittedName>
        <fullName evidence="2">NrdH-redoxin</fullName>
    </submittedName>
</protein>
<dbReference type="InterPro" id="IPR002109">
    <property type="entry name" value="Glutaredoxin"/>
</dbReference>
<dbReference type="SUPFAM" id="SSF52833">
    <property type="entry name" value="Thioredoxin-like"/>
    <property type="match status" value="1"/>
</dbReference>
<reference evidence="3" key="1">
    <citation type="submission" date="2016-09" db="EMBL/GenBank/DDBJ databases">
        <title>Acidihalobacter prosperus F5.</title>
        <authorList>
            <person name="Khaleque H.N."/>
            <person name="Ramsay J.P."/>
            <person name="Kaksonen A.H."/>
            <person name="Boxall N.J."/>
            <person name="Watkin E.L.J."/>
        </authorList>
    </citation>
    <scope>NUCLEOTIDE SEQUENCE [LARGE SCALE GENOMIC DNA]</scope>
    <source>
        <strain evidence="3">F5</strain>
    </source>
</reference>
<dbReference type="RefSeq" id="WP_070079187.1">
    <property type="nucleotide sequence ID" value="NZ_CP017415.1"/>
</dbReference>
<dbReference type="Pfam" id="PF00462">
    <property type="entry name" value="Glutaredoxin"/>
    <property type="match status" value="1"/>
</dbReference>
<dbReference type="EMBL" id="CP017415">
    <property type="protein sequence ID" value="AOU98832.1"/>
    <property type="molecule type" value="Genomic_DNA"/>
</dbReference>
<evidence type="ECO:0000313" key="3">
    <source>
        <dbReference type="Proteomes" id="UP000095401"/>
    </source>
</evidence>
<dbReference type="PROSITE" id="PS51354">
    <property type="entry name" value="GLUTAREDOXIN_2"/>
    <property type="match status" value="1"/>
</dbReference>
<sequence length="83" mass="9084">MIAYSCTTSPGCPDCAAVRRYLQARGVEFEERDITMPGIADEAKMDYGVRVAPITVIGTQALWGTFANQKPELDALLSKTKMI</sequence>
<dbReference type="Gene3D" id="3.40.30.10">
    <property type="entry name" value="Glutaredoxin"/>
    <property type="match status" value="1"/>
</dbReference>
<accession>A0A1D8IQR2</accession>
<dbReference type="CDD" id="cd02976">
    <property type="entry name" value="NrdH"/>
    <property type="match status" value="1"/>
</dbReference>
<dbReference type="KEGG" id="aprs:BI364_13460"/>
<evidence type="ECO:0000259" key="1">
    <source>
        <dbReference type="Pfam" id="PF00462"/>
    </source>
</evidence>
<evidence type="ECO:0000313" key="2">
    <source>
        <dbReference type="EMBL" id="AOU98832.1"/>
    </source>
</evidence>
<proteinExistence type="predicted"/>
<gene>
    <name evidence="2" type="ORF">BI364_13460</name>
</gene>
<dbReference type="Proteomes" id="UP000095401">
    <property type="component" value="Chromosome"/>
</dbReference>
<dbReference type="AlphaFoldDB" id="A0A1D8IQR2"/>
<feature type="domain" description="Glutaredoxin" evidence="1">
    <location>
        <begin position="7"/>
        <end position="60"/>
    </location>
</feature>
<organism evidence="2 3">
    <name type="scientific">Acidihalobacter yilgarnensis</name>
    <dbReference type="NCBI Taxonomy" id="2819280"/>
    <lineage>
        <taxon>Bacteria</taxon>
        <taxon>Pseudomonadati</taxon>
        <taxon>Pseudomonadota</taxon>
        <taxon>Gammaproteobacteria</taxon>
        <taxon>Chromatiales</taxon>
        <taxon>Ectothiorhodospiraceae</taxon>
        <taxon>Acidihalobacter</taxon>
    </lineage>
</organism>
<keyword evidence="3" id="KW-1185">Reference proteome</keyword>